<feature type="compositionally biased region" description="Polar residues" evidence="7">
    <location>
        <begin position="927"/>
        <end position="939"/>
    </location>
</feature>
<dbReference type="Pfam" id="PF00320">
    <property type="entry name" value="GATA"/>
    <property type="match status" value="1"/>
</dbReference>
<dbReference type="AlphaFoldDB" id="A0A1R1PXE8"/>
<dbReference type="CDD" id="cd00202">
    <property type="entry name" value="ZnF_GATA"/>
    <property type="match status" value="1"/>
</dbReference>
<feature type="compositionally biased region" description="Polar residues" evidence="7">
    <location>
        <begin position="977"/>
        <end position="997"/>
    </location>
</feature>
<feature type="compositionally biased region" description="Basic and acidic residues" evidence="7">
    <location>
        <begin position="849"/>
        <end position="860"/>
    </location>
</feature>
<evidence type="ECO:0000313" key="9">
    <source>
        <dbReference type="EMBL" id="OMH85624.1"/>
    </source>
</evidence>
<feature type="region of interest" description="Disordered" evidence="7">
    <location>
        <begin position="805"/>
        <end position="877"/>
    </location>
</feature>
<evidence type="ECO:0000256" key="1">
    <source>
        <dbReference type="ARBA" id="ARBA00004123"/>
    </source>
</evidence>
<dbReference type="PANTHER" id="PTHR10071:SF281">
    <property type="entry name" value="BOX A-BINDING FACTOR-RELATED"/>
    <property type="match status" value="1"/>
</dbReference>
<protein>
    <submittedName>
        <fullName evidence="9">Nitrogen regulatory protein NUT1</fullName>
    </submittedName>
</protein>
<dbReference type="PROSITE" id="PS50114">
    <property type="entry name" value="GATA_ZN_FINGER_2"/>
    <property type="match status" value="1"/>
</dbReference>
<evidence type="ECO:0000256" key="4">
    <source>
        <dbReference type="ARBA" id="ARBA00022833"/>
    </source>
</evidence>
<keyword evidence="5" id="KW-0539">Nucleus</keyword>
<comment type="subcellular location">
    <subcellularLocation>
        <location evidence="1">Nucleus</location>
    </subcellularLocation>
</comment>
<evidence type="ECO:0000256" key="2">
    <source>
        <dbReference type="ARBA" id="ARBA00022723"/>
    </source>
</evidence>
<dbReference type="Proteomes" id="UP000188320">
    <property type="component" value="Unassembled WGS sequence"/>
</dbReference>
<evidence type="ECO:0000256" key="6">
    <source>
        <dbReference type="PROSITE-ProRule" id="PRU00094"/>
    </source>
</evidence>
<evidence type="ECO:0000256" key="5">
    <source>
        <dbReference type="ARBA" id="ARBA00023242"/>
    </source>
</evidence>
<feature type="compositionally biased region" description="Low complexity" evidence="7">
    <location>
        <begin position="913"/>
        <end position="926"/>
    </location>
</feature>
<dbReference type="InterPro" id="IPR039355">
    <property type="entry name" value="Transcription_factor_GATA"/>
</dbReference>
<dbReference type="GO" id="GO:0045944">
    <property type="term" value="P:positive regulation of transcription by RNA polymerase II"/>
    <property type="evidence" value="ECO:0007669"/>
    <property type="project" value="TreeGrafter"/>
</dbReference>
<feature type="region of interest" description="Disordered" evidence="7">
    <location>
        <begin position="975"/>
        <end position="997"/>
    </location>
</feature>
<dbReference type="GO" id="GO:0008270">
    <property type="term" value="F:zinc ion binding"/>
    <property type="evidence" value="ECO:0007669"/>
    <property type="project" value="UniProtKB-KW"/>
</dbReference>
<accession>A0A1R1PXE8</accession>
<dbReference type="GO" id="GO:0000981">
    <property type="term" value="F:DNA-binding transcription factor activity, RNA polymerase II-specific"/>
    <property type="evidence" value="ECO:0007669"/>
    <property type="project" value="TreeGrafter"/>
</dbReference>
<feature type="region of interest" description="Disordered" evidence="7">
    <location>
        <begin position="158"/>
        <end position="190"/>
    </location>
</feature>
<dbReference type="OrthoDB" id="515401at2759"/>
<evidence type="ECO:0000256" key="7">
    <source>
        <dbReference type="SAM" id="MobiDB-lite"/>
    </source>
</evidence>
<organism evidence="9 10">
    <name type="scientific">Zancudomyces culisetae</name>
    <name type="common">Gut fungus</name>
    <name type="synonym">Smittium culisetae</name>
    <dbReference type="NCBI Taxonomy" id="1213189"/>
    <lineage>
        <taxon>Eukaryota</taxon>
        <taxon>Fungi</taxon>
        <taxon>Fungi incertae sedis</taxon>
        <taxon>Zoopagomycota</taxon>
        <taxon>Kickxellomycotina</taxon>
        <taxon>Harpellomycetes</taxon>
        <taxon>Harpellales</taxon>
        <taxon>Legeriomycetaceae</taxon>
        <taxon>Zancudomyces</taxon>
    </lineage>
</organism>
<dbReference type="SUPFAM" id="SSF57716">
    <property type="entry name" value="Glucocorticoid receptor-like (DNA-binding domain)"/>
    <property type="match status" value="1"/>
</dbReference>
<dbReference type="FunFam" id="3.30.50.10:FF:000007">
    <property type="entry name" value="Nitrogen regulatory AreA, N-terminal"/>
    <property type="match status" value="1"/>
</dbReference>
<dbReference type="InterPro" id="IPR013088">
    <property type="entry name" value="Znf_NHR/GATA"/>
</dbReference>
<dbReference type="EMBL" id="LSSK01000069">
    <property type="protein sequence ID" value="OMH85624.1"/>
    <property type="molecule type" value="Genomic_DNA"/>
</dbReference>
<keyword evidence="4" id="KW-0862">Zinc</keyword>
<dbReference type="GO" id="GO:0000978">
    <property type="term" value="F:RNA polymerase II cis-regulatory region sequence-specific DNA binding"/>
    <property type="evidence" value="ECO:0007669"/>
    <property type="project" value="TreeGrafter"/>
</dbReference>
<feature type="compositionally biased region" description="Basic and acidic residues" evidence="7">
    <location>
        <begin position="158"/>
        <end position="171"/>
    </location>
</feature>
<dbReference type="InterPro" id="IPR000679">
    <property type="entry name" value="Znf_GATA"/>
</dbReference>
<evidence type="ECO:0000256" key="3">
    <source>
        <dbReference type="ARBA" id="ARBA00022771"/>
    </source>
</evidence>
<gene>
    <name evidence="9" type="ORF">AX774_g820</name>
</gene>
<dbReference type="GO" id="GO:0000122">
    <property type="term" value="P:negative regulation of transcription by RNA polymerase II"/>
    <property type="evidence" value="ECO:0007669"/>
    <property type="project" value="TreeGrafter"/>
</dbReference>
<evidence type="ECO:0000313" key="10">
    <source>
        <dbReference type="Proteomes" id="UP000188320"/>
    </source>
</evidence>
<sequence length="1031" mass="113945">MVETVCAPVSIPAKKPFGYSIGGKAVCPFEKNKTGSEDGSQRSRCNGTWLKQLIQTWRDEYDYCDNERDLMLSVNSSTDKLWRLYVKSWNILPDGDRTKNMLWRMSVPKHDKKCVGSGSIFSDEDSKSDVSHNDQDFKNTSLHKVLCNLGKEDVISKRDRHSDVDSLETRSHSGRGMTGISEESASANSEPMHVDLNYKKAESSNGYHLFGVKEYETESINEFPGKRTTFLYRKSNSCSDLRKAEQDARTKGKKLIEREQKPILTENKRLCNACCAKCNVGISGVKAGLCMDMRCILGSECSCNDELQKAEALNTWLNNSIENEIKGELEDGEGLMHNMGTDFAGNNSFLNISTYDGAGFANPMGMVEDIATKAGKKPTTGKSKAKKAQAMKRKLLEVSKRLKNYAKIPGATEILENAWKNGGKGFHFDQKADENQNIVNLYLEALINQNKGSNMAQNSIEKYLSLSTKSNNDVIVDSTDDCEFTKQMRLHVGGQNLASQAANNTLKTEDALMPFIKLNEAHKLLSDNPLGLNMNFNNFDSKNVETGFKNTFDLSTVNAQGLEQAVATNLNLSQDTSFVSQSSNSQTCANFDLGNRVSNKEVIEKFFLGLDPNTARGASGDLKAVLNKLNLGSDLGEIERRVNFSEASKQKIVETLVKKEMERYNLAALNAFYADLIRGSNASDTTNIDQSWLCFKDADPNNNNELNKFVDPALINRASSADDSHSSSDETLLQQKAALEKNLCLDKILSSGNQLLDDTQLAWNNTYDFNQVYDVLAGGDSKKKKRKCDDPEAKKNKKLKKYVTKPPKNQEKRLKNNKIYRGNDSNTDSPDAANGGSNGTENGASHSESSNRRNGEEKTRCSNCNTEKTPLWRRDNSSGKPLCNACGLFYKLHGVNRPMSLKTNVIKKRNRKTNNNNNNGNVNGNNPSVAGSSNGTLSGEQKKQDDSNASTGANLLDSSEKALVNPTQGFDLFGNLDSLNTENNNQPCNTSLNTTPNEVLGSKTNNPSNDSNFGTESIGSFDVNYFDFLAF</sequence>
<keyword evidence="2" id="KW-0479">Metal-binding</keyword>
<dbReference type="SMART" id="SM00401">
    <property type="entry name" value="ZnF_GATA"/>
    <property type="match status" value="1"/>
</dbReference>
<proteinExistence type="predicted"/>
<dbReference type="PROSITE" id="PS00344">
    <property type="entry name" value="GATA_ZN_FINGER_1"/>
    <property type="match status" value="1"/>
</dbReference>
<evidence type="ECO:0000259" key="8">
    <source>
        <dbReference type="PROSITE" id="PS50114"/>
    </source>
</evidence>
<dbReference type="Gene3D" id="3.30.50.10">
    <property type="entry name" value="Erythroid Transcription Factor GATA-1, subunit A"/>
    <property type="match status" value="1"/>
</dbReference>
<name>A0A1R1PXE8_ZANCU</name>
<reference evidence="10" key="1">
    <citation type="submission" date="2017-01" db="EMBL/GenBank/DDBJ databases">
        <authorList>
            <person name="Wang Y."/>
            <person name="White M."/>
            <person name="Kvist S."/>
            <person name="Moncalvo J.-M."/>
        </authorList>
    </citation>
    <scope>NUCLEOTIDE SEQUENCE [LARGE SCALE GENOMIC DNA]</scope>
    <source>
        <strain evidence="10">COL-18-3</strain>
    </source>
</reference>
<dbReference type="PANTHER" id="PTHR10071">
    <property type="entry name" value="TRANSCRIPTION FACTOR GATA FAMILY MEMBER"/>
    <property type="match status" value="1"/>
</dbReference>
<feature type="compositionally biased region" description="Polar residues" evidence="7">
    <location>
        <begin position="839"/>
        <end position="848"/>
    </location>
</feature>
<keyword evidence="10" id="KW-1185">Reference proteome</keyword>
<keyword evidence="3 6" id="KW-0863">Zinc-finger</keyword>
<feature type="region of interest" description="Disordered" evidence="7">
    <location>
        <begin position="908"/>
        <end position="953"/>
    </location>
</feature>
<comment type="caution">
    <text evidence="9">The sequence shown here is derived from an EMBL/GenBank/DDBJ whole genome shotgun (WGS) entry which is preliminary data.</text>
</comment>
<dbReference type="GO" id="GO:0005634">
    <property type="term" value="C:nucleus"/>
    <property type="evidence" value="ECO:0007669"/>
    <property type="project" value="UniProtKB-SubCell"/>
</dbReference>
<feature type="domain" description="GATA-type" evidence="8">
    <location>
        <begin position="855"/>
        <end position="909"/>
    </location>
</feature>